<dbReference type="AlphaFoldDB" id="D4JRA2"/>
<reference evidence="1 2" key="1">
    <citation type="submission" date="2010-03" db="EMBL/GenBank/DDBJ databases">
        <title>The genome sequence of Eubacterium siraeum 70/3.</title>
        <authorList>
            <consortium name="metaHIT consortium -- http://www.metahit.eu/"/>
            <person name="Pajon A."/>
            <person name="Turner K."/>
            <person name="Parkhill J."/>
            <person name="Duncan S."/>
            <person name="Flint H."/>
        </authorList>
    </citation>
    <scope>NUCLEOTIDE SEQUENCE [LARGE SCALE GENOMIC DNA]</scope>
    <source>
        <strain evidence="1 2">70/3</strain>
    </source>
</reference>
<dbReference type="BioCyc" id="ESIR657319:G136K-246-MONOMER"/>
<evidence type="ECO:0000313" key="2">
    <source>
        <dbReference type="Proteomes" id="UP000008803"/>
    </source>
</evidence>
<dbReference type="Proteomes" id="UP000008803">
    <property type="component" value="Chromosome"/>
</dbReference>
<protein>
    <submittedName>
        <fullName evidence="1">Uncharacterized protein</fullName>
    </submittedName>
</protein>
<dbReference type="HOGENOM" id="CLU_2616752_0_0_9"/>
<organism evidence="1 2">
    <name type="scientific">[Eubacterium] siraeum 70/3</name>
    <dbReference type="NCBI Taxonomy" id="657319"/>
    <lineage>
        <taxon>Bacteria</taxon>
        <taxon>Bacillati</taxon>
        <taxon>Bacillota</taxon>
        <taxon>Clostridia</taxon>
        <taxon>Eubacteriales</taxon>
        <taxon>Oscillospiraceae</taxon>
        <taxon>Oscillospiraceae incertae sedis</taxon>
    </lineage>
</organism>
<reference evidence="1 2" key="2">
    <citation type="submission" date="2010-03" db="EMBL/GenBank/DDBJ databases">
        <authorList>
            <person name="Pajon A."/>
        </authorList>
    </citation>
    <scope>NUCLEOTIDE SEQUENCE [LARGE SCALE GENOMIC DNA]</scope>
    <source>
        <strain evidence="1 2">70/3</strain>
    </source>
</reference>
<name>D4JRA2_9FIRM</name>
<dbReference type="KEGG" id="esu:EUS_02920"/>
<gene>
    <name evidence="1" type="ORF">EUS_02920</name>
</gene>
<accession>D4JRA2</accession>
<dbReference type="PATRIC" id="fig|657319.3.peg.2436"/>
<evidence type="ECO:0000313" key="1">
    <source>
        <dbReference type="EMBL" id="CBK95621.1"/>
    </source>
</evidence>
<proteinExistence type="predicted"/>
<dbReference type="EMBL" id="FP929044">
    <property type="protein sequence ID" value="CBK95621.1"/>
    <property type="molecule type" value="Genomic_DNA"/>
</dbReference>
<sequence>MASTCNYPRKERIYAGAFLFQKIRTQCPKSAIRTGCKVGGKSARLYLDNFTAAAGEIPAATDSAAMIRAHPLLNPCTA</sequence>